<dbReference type="RefSeq" id="WP_117808147.1">
    <property type="nucleotide sequence ID" value="NZ_JACOOX010000002.1"/>
</dbReference>
<organism evidence="3 4">
    <name type="scientific">Coprococcus hominis</name>
    <name type="common">ex Liu et al. 2022</name>
    <dbReference type="NCBI Taxonomy" id="2763039"/>
    <lineage>
        <taxon>Bacteria</taxon>
        <taxon>Bacillati</taxon>
        <taxon>Bacillota</taxon>
        <taxon>Clostridia</taxon>
        <taxon>Lachnospirales</taxon>
        <taxon>Lachnospiraceae</taxon>
        <taxon>Coprococcus</taxon>
    </lineage>
</organism>
<keyword evidence="1" id="KW-0175">Coiled coil</keyword>
<keyword evidence="2" id="KW-0472">Membrane</keyword>
<sequence>MGRSNTGRKQSKISTAIILITLLLLVVVVLVKSIQLREKKAELQVQAAEITAQIEDAQNEHKKLEEKEDYMKTKKYVEDVARNQLGLVYPDEIVIRPEE</sequence>
<comment type="caution">
    <text evidence="3">The sequence shown here is derived from an EMBL/GenBank/DDBJ whole genome shotgun (WGS) entry which is preliminary data.</text>
</comment>
<keyword evidence="2" id="KW-1133">Transmembrane helix</keyword>
<dbReference type="InterPro" id="IPR007060">
    <property type="entry name" value="FtsL/DivIC"/>
</dbReference>
<gene>
    <name evidence="3" type="ORF">H8S09_04975</name>
</gene>
<evidence type="ECO:0000313" key="4">
    <source>
        <dbReference type="Proteomes" id="UP000615234"/>
    </source>
</evidence>
<dbReference type="Pfam" id="PF04977">
    <property type="entry name" value="DivIC"/>
    <property type="match status" value="1"/>
</dbReference>
<keyword evidence="4" id="KW-1185">Reference proteome</keyword>
<proteinExistence type="predicted"/>
<feature type="coiled-coil region" evidence="1">
    <location>
        <begin position="33"/>
        <end position="74"/>
    </location>
</feature>
<keyword evidence="2" id="KW-0812">Transmembrane</keyword>
<evidence type="ECO:0000256" key="1">
    <source>
        <dbReference type="SAM" id="Coils"/>
    </source>
</evidence>
<evidence type="ECO:0000313" key="3">
    <source>
        <dbReference type="EMBL" id="MBC5662251.1"/>
    </source>
</evidence>
<evidence type="ECO:0000256" key="2">
    <source>
        <dbReference type="SAM" id="Phobius"/>
    </source>
</evidence>
<protein>
    <submittedName>
        <fullName evidence="3">Septum formation initiator family protein</fullName>
    </submittedName>
</protein>
<reference evidence="3 4" key="1">
    <citation type="submission" date="2020-08" db="EMBL/GenBank/DDBJ databases">
        <title>Genome public.</title>
        <authorList>
            <person name="Liu C."/>
            <person name="Sun Q."/>
        </authorList>
    </citation>
    <scope>NUCLEOTIDE SEQUENCE [LARGE SCALE GENOMIC DNA]</scope>
    <source>
        <strain evidence="3 4">NSJ-10</strain>
    </source>
</reference>
<dbReference type="EMBL" id="JACOOX010000002">
    <property type="protein sequence ID" value="MBC5662251.1"/>
    <property type="molecule type" value="Genomic_DNA"/>
</dbReference>
<dbReference type="AlphaFoldDB" id="A0A8I0AJY2"/>
<name>A0A8I0AJY2_9FIRM</name>
<feature type="transmembrane region" description="Helical" evidence="2">
    <location>
        <begin position="13"/>
        <end position="31"/>
    </location>
</feature>
<dbReference type="Proteomes" id="UP000615234">
    <property type="component" value="Unassembled WGS sequence"/>
</dbReference>
<accession>A0A8I0AJY2</accession>